<dbReference type="PANTHER" id="PTHR11545:SF2">
    <property type="entry name" value="LARGE RIBOSOMAL SUBUNIT PROTEIN UL13M"/>
    <property type="match status" value="1"/>
</dbReference>
<dbReference type="EMBL" id="FUWV01000020">
    <property type="protein sequence ID" value="SJZ93776.1"/>
    <property type="molecule type" value="Genomic_DNA"/>
</dbReference>
<comment type="subunit">
    <text evidence="5">Part of the 50S ribosomal subunit.</text>
</comment>
<dbReference type="Proteomes" id="UP000196365">
    <property type="component" value="Unassembled WGS sequence"/>
</dbReference>
<dbReference type="InterPro" id="IPR005822">
    <property type="entry name" value="Ribosomal_uL13"/>
</dbReference>
<evidence type="ECO:0000313" key="9">
    <source>
        <dbReference type="Proteomes" id="UP000196365"/>
    </source>
</evidence>
<dbReference type="RefSeq" id="WP_087679492.1">
    <property type="nucleotide sequence ID" value="NZ_FUWV01000020.1"/>
</dbReference>
<evidence type="ECO:0000256" key="4">
    <source>
        <dbReference type="ARBA" id="ARBA00035201"/>
    </source>
</evidence>
<evidence type="ECO:0000256" key="3">
    <source>
        <dbReference type="ARBA" id="ARBA00023274"/>
    </source>
</evidence>
<dbReference type="OrthoDB" id="9801330at2"/>
<dbReference type="CDD" id="cd00392">
    <property type="entry name" value="Ribosomal_L13"/>
    <property type="match status" value="1"/>
</dbReference>
<dbReference type="PROSITE" id="PS00783">
    <property type="entry name" value="RIBOSOMAL_L13"/>
    <property type="match status" value="1"/>
</dbReference>
<dbReference type="GO" id="GO:0022625">
    <property type="term" value="C:cytosolic large ribosomal subunit"/>
    <property type="evidence" value="ECO:0007669"/>
    <property type="project" value="TreeGrafter"/>
</dbReference>
<proteinExistence type="inferred from homology"/>
<keyword evidence="2 5" id="KW-0689">Ribosomal protein</keyword>
<dbReference type="InterPro" id="IPR005823">
    <property type="entry name" value="Ribosomal_uL13_bac-type"/>
</dbReference>
<reference evidence="8 9" key="1">
    <citation type="submission" date="2017-02" db="EMBL/GenBank/DDBJ databases">
        <authorList>
            <person name="Peterson S.W."/>
        </authorList>
    </citation>
    <scope>NUCLEOTIDE SEQUENCE [LARGE SCALE GENOMIC DNA]</scope>
    <source>
        <strain evidence="8 9">DSM 15102</strain>
    </source>
</reference>
<evidence type="ECO:0000256" key="5">
    <source>
        <dbReference type="HAMAP-Rule" id="MF_01366"/>
    </source>
</evidence>
<evidence type="ECO:0000313" key="8">
    <source>
        <dbReference type="EMBL" id="SJZ93776.1"/>
    </source>
</evidence>
<evidence type="ECO:0000256" key="6">
    <source>
        <dbReference type="RuleBase" id="RU003877"/>
    </source>
</evidence>
<dbReference type="NCBIfam" id="TIGR01066">
    <property type="entry name" value="rplM_bact"/>
    <property type="match status" value="1"/>
</dbReference>
<accession>A0A1T4PR69</accession>
<dbReference type="Gene3D" id="3.90.1180.10">
    <property type="entry name" value="Ribosomal protein L13"/>
    <property type="match status" value="1"/>
</dbReference>
<dbReference type="InterPro" id="IPR036899">
    <property type="entry name" value="Ribosomal_uL13_sf"/>
</dbReference>
<comment type="function">
    <text evidence="5 7">This protein is one of the early assembly proteins of the 50S ribosomal subunit, although it is not seen to bind rRNA by itself. It is important during the early stages of 50S assembly.</text>
</comment>
<keyword evidence="3 5" id="KW-0687">Ribonucleoprotein</keyword>
<dbReference type="Pfam" id="PF00572">
    <property type="entry name" value="Ribosomal_L13"/>
    <property type="match status" value="1"/>
</dbReference>
<keyword evidence="9" id="KW-1185">Reference proteome</keyword>
<dbReference type="HAMAP" id="MF_01366">
    <property type="entry name" value="Ribosomal_uL13"/>
    <property type="match status" value="1"/>
</dbReference>
<organism evidence="8 9">
    <name type="scientific">Garciella nitratireducens DSM 15102</name>
    <dbReference type="NCBI Taxonomy" id="1121911"/>
    <lineage>
        <taxon>Bacteria</taxon>
        <taxon>Bacillati</taxon>
        <taxon>Bacillota</taxon>
        <taxon>Clostridia</taxon>
        <taxon>Eubacteriales</taxon>
        <taxon>Eubacteriaceae</taxon>
        <taxon>Garciella</taxon>
    </lineage>
</organism>
<dbReference type="SUPFAM" id="SSF52161">
    <property type="entry name" value="Ribosomal protein L13"/>
    <property type="match status" value="1"/>
</dbReference>
<sequence length="144" mass="16562">MKTYMAKANEIERKWYVVDASGKTLGRLASEVAKILKGKHKPIYTPHVDTGDHVIIINAEKVELTGKKLDQKMYRTHSSYPGGLKEVPYRKFLTEKPEKAIYEAVRGMLPHNRLGRQMIKKLKVYRGAEHPHEAQKPEVLEINQ</sequence>
<dbReference type="PIRSF" id="PIRSF002181">
    <property type="entry name" value="Ribosomal_L13"/>
    <property type="match status" value="1"/>
</dbReference>
<dbReference type="GO" id="GO:0017148">
    <property type="term" value="P:negative regulation of translation"/>
    <property type="evidence" value="ECO:0007669"/>
    <property type="project" value="TreeGrafter"/>
</dbReference>
<dbReference type="GO" id="GO:0006412">
    <property type="term" value="P:translation"/>
    <property type="evidence" value="ECO:0007669"/>
    <property type="project" value="UniProtKB-UniRule"/>
</dbReference>
<gene>
    <name evidence="5 7" type="primary">rplM</name>
    <name evidence="8" type="ORF">SAMN02745973_02171</name>
</gene>
<dbReference type="PANTHER" id="PTHR11545">
    <property type="entry name" value="RIBOSOMAL PROTEIN L13"/>
    <property type="match status" value="1"/>
</dbReference>
<dbReference type="AlphaFoldDB" id="A0A1T4PR69"/>
<dbReference type="GO" id="GO:0003735">
    <property type="term" value="F:structural constituent of ribosome"/>
    <property type="evidence" value="ECO:0007669"/>
    <property type="project" value="InterPro"/>
</dbReference>
<dbReference type="GO" id="GO:0003729">
    <property type="term" value="F:mRNA binding"/>
    <property type="evidence" value="ECO:0007669"/>
    <property type="project" value="UniProtKB-ARBA"/>
</dbReference>
<name>A0A1T4PR69_9FIRM</name>
<dbReference type="FunFam" id="3.90.1180.10:FF:000001">
    <property type="entry name" value="50S ribosomal protein L13"/>
    <property type="match status" value="1"/>
</dbReference>
<dbReference type="InterPro" id="IPR023563">
    <property type="entry name" value="Ribosomal_uL13_CS"/>
</dbReference>
<protein>
    <recommendedName>
        <fullName evidence="4 5">Large ribosomal subunit protein uL13</fullName>
    </recommendedName>
</protein>
<comment type="similarity">
    <text evidence="1 5 6">Belongs to the universal ribosomal protein uL13 family.</text>
</comment>
<evidence type="ECO:0000256" key="2">
    <source>
        <dbReference type="ARBA" id="ARBA00022980"/>
    </source>
</evidence>
<evidence type="ECO:0000256" key="7">
    <source>
        <dbReference type="RuleBase" id="RU003878"/>
    </source>
</evidence>
<evidence type="ECO:0000256" key="1">
    <source>
        <dbReference type="ARBA" id="ARBA00006227"/>
    </source>
</evidence>